<dbReference type="InterPro" id="IPR052155">
    <property type="entry name" value="Biofilm_reg_signaling"/>
</dbReference>
<dbReference type="PANTHER" id="PTHR44757:SF2">
    <property type="entry name" value="BIOFILM ARCHITECTURE MAINTENANCE PROTEIN MBAA"/>
    <property type="match status" value="1"/>
</dbReference>
<keyword evidence="5" id="KW-1185">Reference proteome</keyword>
<dbReference type="InterPro" id="IPR001633">
    <property type="entry name" value="EAL_dom"/>
</dbReference>
<gene>
    <name evidence="4" type="ORF">SAMN04488498_10995</name>
</gene>
<keyword evidence="1" id="KW-0812">Transmembrane</keyword>
<feature type="transmembrane region" description="Helical" evidence="1">
    <location>
        <begin position="20"/>
        <end position="39"/>
    </location>
</feature>
<dbReference type="InterPro" id="IPR000160">
    <property type="entry name" value="GGDEF_dom"/>
</dbReference>
<dbReference type="Pfam" id="PF00563">
    <property type="entry name" value="EAL"/>
    <property type="match status" value="1"/>
</dbReference>
<dbReference type="NCBIfam" id="TIGR00254">
    <property type="entry name" value="GGDEF"/>
    <property type="match status" value="1"/>
</dbReference>
<dbReference type="Pfam" id="PF00990">
    <property type="entry name" value="GGDEF"/>
    <property type="match status" value="1"/>
</dbReference>
<dbReference type="PROSITE" id="PS50887">
    <property type="entry name" value="GGDEF"/>
    <property type="match status" value="1"/>
</dbReference>
<evidence type="ECO:0000313" key="5">
    <source>
        <dbReference type="Proteomes" id="UP000323300"/>
    </source>
</evidence>
<dbReference type="CDD" id="cd01949">
    <property type="entry name" value="GGDEF"/>
    <property type="match status" value="1"/>
</dbReference>
<dbReference type="PANTHER" id="PTHR44757">
    <property type="entry name" value="DIGUANYLATE CYCLASE DGCP"/>
    <property type="match status" value="1"/>
</dbReference>
<dbReference type="InterPro" id="IPR035919">
    <property type="entry name" value="EAL_sf"/>
</dbReference>
<dbReference type="Gene3D" id="3.20.20.450">
    <property type="entry name" value="EAL domain"/>
    <property type="match status" value="1"/>
</dbReference>
<dbReference type="SMART" id="SM00052">
    <property type="entry name" value="EAL"/>
    <property type="match status" value="1"/>
</dbReference>
<reference evidence="4 5" key="1">
    <citation type="submission" date="2016-10" db="EMBL/GenBank/DDBJ databases">
        <authorList>
            <person name="Varghese N."/>
            <person name="Submissions S."/>
        </authorList>
    </citation>
    <scope>NUCLEOTIDE SEQUENCE [LARGE SCALE GENOMIC DNA]</scope>
    <source>
        <strain evidence="4 5">DSM 21822</strain>
    </source>
</reference>
<dbReference type="Proteomes" id="UP000323300">
    <property type="component" value="Unassembled WGS sequence"/>
</dbReference>
<dbReference type="PROSITE" id="PS50883">
    <property type="entry name" value="EAL"/>
    <property type="match status" value="1"/>
</dbReference>
<keyword evidence="1" id="KW-1133">Transmembrane helix</keyword>
<dbReference type="InterPro" id="IPR029787">
    <property type="entry name" value="Nucleotide_cyclase"/>
</dbReference>
<dbReference type="SMART" id="SM00267">
    <property type="entry name" value="GGDEF"/>
    <property type="match status" value="1"/>
</dbReference>
<evidence type="ECO:0000256" key="1">
    <source>
        <dbReference type="SAM" id="Phobius"/>
    </source>
</evidence>
<dbReference type="InterPro" id="IPR043128">
    <property type="entry name" value="Rev_trsase/Diguanyl_cyclase"/>
</dbReference>
<dbReference type="OrthoDB" id="9814202at2"/>
<dbReference type="RefSeq" id="WP_149761133.1">
    <property type="nucleotide sequence ID" value="NZ_BSPE01000078.1"/>
</dbReference>
<keyword evidence="1" id="KW-0472">Membrane</keyword>
<feature type="domain" description="EAL" evidence="2">
    <location>
        <begin position="423"/>
        <end position="678"/>
    </location>
</feature>
<name>A0A1I4B0E3_9HYPH</name>
<sequence length="692" mass="75888">MSQQTVPTGSGRLILLFKGAYWVALSIIAAMALASYVLLQQMMAAQQRDEALLALANAQRALSQRVVFLVAVTDRAPFVEKPGLIAELNDGTAEFEANYDLLLERMAADTPSPDRNDDPTLENILFSKPFYLDYFSTSLAANGKRFAAAVRSELGIGNSTVTGYLASRDKARLDATVAKATLAGYTALADRIRATSDARLKNMLSTHRMLFLSTLAVIVLVALFIFRPMSNVIMRRTHELVDARNSMAFIAVHDGLTGLHNRTFLTDHFDTLIKGAHRRRERLAVVQLDLDRFKQINDTLGHAAGDYVLVMTAQRMRESCRASDLCVRLGGDEFVMILNGAGTSEDIHALAKRILDRINEPISFQGATVHPGASAGIAVYPVDADNAADLLVHADLALYSAKKLGGGNFSFFSDELRQELEHRKQLERDLKIAIAEETFSVYFQPQVSLANGAITGVEALVRWKHPERGMISPGEFIPVAEKSGLMAEIGRIIARKAVHEAAAWYNADIQFGRLAINVSGSELREHDFDSFLFRTLEEAGLPPQKLSLEIVESVILDDEKTGIAAKLRQIRAAGVHLELDDFGTGYASLSHVNPNEIDRLKIDRRFVQNINSNGDNTKIVRAITELARGLGISIIAEGAETEAELNSLMSIGCDQVQGYSIAFPMPDDQARAWLMARAPKKPALTVLQGSRA</sequence>
<dbReference type="CDD" id="cd01948">
    <property type="entry name" value="EAL"/>
    <property type="match status" value="1"/>
</dbReference>
<organism evidence="4 5">
    <name type="scientific">Neomesorhizobium albiziae</name>
    <dbReference type="NCBI Taxonomy" id="335020"/>
    <lineage>
        <taxon>Bacteria</taxon>
        <taxon>Pseudomonadati</taxon>
        <taxon>Pseudomonadota</taxon>
        <taxon>Alphaproteobacteria</taxon>
        <taxon>Hyphomicrobiales</taxon>
        <taxon>Phyllobacteriaceae</taxon>
        <taxon>Neomesorhizobium</taxon>
    </lineage>
</organism>
<feature type="transmembrane region" description="Helical" evidence="1">
    <location>
        <begin position="209"/>
        <end position="226"/>
    </location>
</feature>
<feature type="domain" description="GGDEF" evidence="3">
    <location>
        <begin position="281"/>
        <end position="414"/>
    </location>
</feature>
<accession>A0A1I4B0E3</accession>
<dbReference type="EMBL" id="FOSL01000009">
    <property type="protein sequence ID" value="SFK62235.1"/>
    <property type="molecule type" value="Genomic_DNA"/>
</dbReference>
<proteinExistence type="predicted"/>
<evidence type="ECO:0000259" key="2">
    <source>
        <dbReference type="PROSITE" id="PS50883"/>
    </source>
</evidence>
<evidence type="ECO:0000313" key="4">
    <source>
        <dbReference type="EMBL" id="SFK62235.1"/>
    </source>
</evidence>
<dbReference type="SUPFAM" id="SSF141868">
    <property type="entry name" value="EAL domain-like"/>
    <property type="match status" value="1"/>
</dbReference>
<dbReference type="Gene3D" id="3.30.70.270">
    <property type="match status" value="1"/>
</dbReference>
<evidence type="ECO:0000259" key="3">
    <source>
        <dbReference type="PROSITE" id="PS50887"/>
    </source>
</evidence>
<protein>
    <submittedName>
        <fullName evidence="4">Diguanylate cyclase (GGDEF) domain-containing protein</fullName>
    </submittedName>
</protein>
<dbReference type="SUPFAM" id="SSF55073">
    <property type="entry name" value="Nucleotide cyclase"/>
    <property type="match status" value="1"/>
</dbReference>
<dbReference type="AlphaFoldDB" id="A0A1I4B0E3"/>